<evidence type="ECO:0000259" key="4">
    <source>
        <dbReference type="PROSITE" id="PS50968"/>
    </source>
</evidence>
<evidence type="ECO:0000313" key="6">
    <source>
        <dbReference type="Proteomes" id="UP000241848"/>
    </source>
</evidence>
<evidence type="ECO:0000256" key="3">
    <source>
        <dbReference type="HAMAP-Rule" id="MF_00272"/>
    </source>
</evidence>
<dbReference type="InterPro" id="IPR000089">
    <property type="entry name" value="Biotin_lipoyl"/>
</dbReference>
<dbReference type="PROSITE" id="PS00189">
    <property type="entry name" value="LIPOYL"/>
    <property type="match status" value="1"/>
</dbReference>
<dbReference type="PROSITE" id="PS50968">
    <property type="entry name" value="BIOTINYL_LIPOYL"/>
    <property type="match status" value="1"/>
</dbReference>
<keyword evidence="2 3" id="KW-0450">Lipoyl</keyword>
<sequence>MSEVNGCRLPDDLWYWPEKHVWVRGPEQDGTVVVGMTDVAQSLAGKIVVVNLKPPGKSLAQGKSAGTLESGKWVGSIPTPLAGEVVEINEAVKSAPQLVNDDPYGAGWLIRVRPSDWEGGAHLLVHGEEGIAEYRKRLEAEGIQCQH</sequence>
<dbReference type="Pfam" id="PF01597">
    <property type="entry name" value="GCV_H"/>
    <property type="match status" value="1"/>
</dbReference>
<dbReference type="InterPro" id="IPR003016">
    <property type="entry name" value="2-oxoA_DH_lipoyl-BS"/>
</dbReference>
<organism evidence="5 6">
    <name type="scientific">Sulfobacillus acidophilus</name>
    <dbReference type="NCBI Taxonomy" id="53633"/>
    <lineage>
        <taxon>Bacteria</taxon>
        <taxon>Bacillati</taxon>
        <taxon>Bacillota</taxon>
        <taxon>Clostridia</taxon>
        <taxon>Eubacteriales</taxon>
        <taxon>Clostridiales Family XVII. Incertae Sedis</taxon>
        <taxon>Sulfobacillus</taxon>
    </lineage>
</organism>
<comment type="caution">
    <text evidence="5">The sequence shown here is derived from an EMBL/GenBank/DDBJ whole genome shotgun (WGS) entry which is preliminary data.</text>
</comment>
<dbReference type="GO" id="GO:0005960">
    <property type="term" value="C:glycine cleavage complex"/>
    <property type="evidence" value="ECO:0007669"/>
    <property type="project" value="InterPro"/>
</dbReference>
<dbReference type="AlphaFoldDB" id="A0A2T2WG70"/>
<feature type="domain" description="Lipoyl-binding" evidence="4">
    <location>
        <begin position="31"/>
        <end position="113"/>
    </location>
</feature>
<dbReference type="CDD" id="cd06848">
    <property type="entry name" value="GCS_H"/>
    <property type="match status" value="1"/>
</dbReference>
<dbReference type="NCBIfam" id="NF002270">
    <property type="entry name" value="PRK01202.1"/>
    <property type="match status" value="1"/>
</dbReference>
<comment type="subunit">
    <text evidence="3">The glycine cleavage system is composed of four proteins: P, T, L and H.</text>
</comment>
<dbReference type="HAMAP" id="MF_00272">
    <property type="entry name" value="GcvH"/>
    <property type="match status" value="1"/>
</dbReference>
<dbReference type="EMBL" id="PXYV01000039">
    <property type="protein sequence ID" value="PSR21208.1"/>
    <property type="molecule type" value="Genomic_DNA"/>
</dbReference>
<comment type="function">
    <text evidence="3">The glycine cleavage system catalyzes the degradation of glycine. The H protein shuttles the methylamine group of glycine from the P protein to the T protein.</text>
</comment>
<comment type="similarity">
    <text evidence="1 3">Belongs to the GcvH family.</text>
</comment>
<comment type="cofactor">
    <cofactor evidence="3">
        <name>(R)-lipoate</name>
        <dbReference type="ChEBI" id="CHEBI:83088"/>
    </cofactor>
    <text evidence="3">Binds 1 lipoyl cofactor covalently.</text>
</comment>
<dbReference type="Gene3D" id="2.40.50.100">
    <property type="match status" value="1"/>
</dbReference>
<dbReference type="InterPro" id="IPR002930">
    <property type="entry name" value="GCV_H"/>
</dbReference>
<dbReference type="PANTHER" id="PTHR11715:SF3">
    <property type="entry name" value="GLYCINE CLEAVAGE SYSTEM H PROTEIN-RELATED"/>
    <property type="match status" value="1"/>
</dbReference>
<dbReference type="GO" id="GO:0005829">
    <property type="term" value="C:cytosol"/>
    <property type="evidence" value="ECO:0007669"/>
    <property type="project" value="TreeGrafter"/>
</dbReference>
<dbReference type="SUPFAM" id="SSF51230">
    <property type="entry name" value="Single hybrid motif"/>
    <property type="match status" value="1"/>
</dbReference>
<dbReference type="GO" id="GO:0019464">
    <property type="term" value="P:glycine decarboxylation via glycine cleavage system"/>
    <property type="evidence" value="ECO:0007669"/>
    <property type="project" value="UniProtKB-UniRule"/>
</dbReference>
<protein>
    <recommendedName>
        <fullName evidence="3">Glycine cleavage system H protein</fullName>
    </recommendedName>
</protein>
<feature type="modified residue" description="N6-lipoyllysine" evidence="3">
    <location>
        <position position="72"/>
    </location>
</feature>
<proteinExistence type="inferred from homology"/>
<accession>A0A2T2WG70</accession>
<dbReference type="PANTHER" id="PTHR11715">
    <property type="entry name" value="GLYCINE CLEAVAGE SYSTEM H PROTEIN"/>
    <property type="match status" value="1"/>
</dbReference>
<name>A0A2T2WG70_9FIRM</name>
<dbReference type="InterPro" id="IPR033753">
    <property type="entry name" value="GCV_H/Fam206"/>
</dbReference>
<evidence type="ECO:0000256" key="1">
    <source>
        <dbReference type="ARBA" id="ARBA00009249"/>
    </source>
</evidence>
<dbReference type="GO" id="GO:0009249">
    <property type="term" value="P:protein lipoylation"/>
    <property type="evidence" value="ECO:0007669"/>
    <property type="project" value="TreeGrafter"/>
</dbReference>
<gene>
    <name evidence="3" type="primary">gcvH</name>
    <name evidence="5" type="ORF">C7B45_11740</name>
</gene>
<evidence type="ECO:0000256" key="2">
    <source>
        <dbReference type="ARBA" id="ARBA00022823"/>
    </source>
</evidence>
<dbReference type="InterPro" id="IPR011053">
    <property type="entry name" value="Single_hybrid_motif"/>
</dbReference>
<evidence type="ECO:0000313" key="5">
    <source>
        <dbReference type="EMBL" id="PSR21208.1"/>
    </source>
</evidence>
<dbReference type="Proteomes" id="UP000241848">
    <property type="component" value="Unassembled WGS sequence"/>
</dbReference>
<reference evidence="5 6" key="1">
    <citation type="journal article" date="2014" name="BMC Genomics">
        <title>Comparison of environmental and isolate Sulfobacillus genomes reveals diverse carbon, sulfur, nitrogen, and hydrogen metabolisms.</title>
        <authorList>
            <person name="Justice N.B."/>
            <person name="Norman A."/>
            <person name="Brown C.T."/>
            <person name="Singh A."/>
            <person name="Thomas B.C."/>
            <person name="Banfield J.F."/>
        </authorList>
    </citation>
    <scope>NUCLEOTIDE SEQUENCE [LARGE SCALE GENOMIC DNA]</scope>
    <source>
        <strain evidence="5">AMDSBA3</strain>
    </source>
</reference>